<gene>
    <name evidence="3" type="ORF">GCM10007420_07100</name>
</gene>
<evidence type="ECO:0000313" key="4">
    <source>
        <dbReference type="Proteomes" id="UP000648722"/>
    </source>
</evidence>
<dbReference type="InterPro" id="IPR003795">
    <property type="entry name" value="DUF192"/>
</dbReference>
<evidence type="ECO:0000256" key="1">
    <source>
        <dbReference type="SAM" id="MobiDB-lite"/>
    </source>
</evidence>
<feature type="chain" id="PRO_5045433462" description="DUF192 domain-containing protein" evidence="2">
    <location>
        <begin position="26"/>
        <end position="205"/>
    </location>
</feature>
<feature type="region of interest" description="Disordered" evidence="1">
    <location>
        <begin position="168"/>
        <end position="205"/>
    </location>
</feature>
<proteinExistence type="predicted"/>
<keyword evidence="2" id="KW-0732">Signal</keyword>
<dbReference type="PANTHER" id="PTHR37953">
    <property type="entry name" value="UPF0127 PROTEIN MJ1496"/>
    <property type="match status" value="1"/>
</dbReference>
<name>A0ABQ1XI53_9PROT</name>
<dbReference type="EMBL" id="BMFS01000002">
    <property type="protein sequence ID" value="GGG94197.1"/>
    <property type="molecule type" value="Genomic_DNA"/>
</dbReference>
<keyword evidence="4" id="KW-1185">Reference proteome</keyword>
<feature type="signal peptide" evidence="2">
    <location>
        <begin position="1"/>
        <end position="25"/>
    </location>
</feature>
<comment type="caution">
    <text evidence="3">The sequence shown here is derived from an EMBL/GenBank/DDBJ whole genome shotgun (WGS) entry which is preliminary data.</text>
</comment>
<sequence>MTIQRFILSAAAPFLALVLFAAAHAQTDPTAPDAVVEYGGPDPVIVETAEGPVEFVAEIAATDAARARGMMYRESMGPNEAMLFDFEVVQPVAIWMANTLIPLDIIFIREDGTIAKIVANAQPLSRRSLPSDFPVLAVLEIAGGRSAETGIAPGDLVRHALFGTDMADEPMVDADDADAGEQAAEDAVEPDAEDADGGTEEAAEE</sequence>
<dbReference type="Gene3D" id="2.60.120.1140">
    <property type="entry name" value="Protein of unknown function DUF192"/>
    <property type="match status" value="1"/>
</dbReference>
<dbReference type="Pfam" id="PF02643">
    <property type="entry name" value="DUF192"/>
    <property type="match status" value="1"/>
</dbReference>
<accession>A0ABQ1XI53</accession>
<dbReference type="Proteomes" id="UP000648722">
    <property type="component" value="Unassembled WGS sequence"/>
</dbReference>
<evidence type="ECO:0008006" key="5">
    <source>
        <dbReference type="Google" id="ProtNLM"/>
    </source>
</evidence>
<dbReference type="PANTHER" id="PTHR37953:SF1">
    <property type="entry name" value="UPF0127 PROTEIN MJ1496"/>
    <property type="match status" value="1"/>
</dbReference>
<dbReference type="InterPro" id="IPR038695">
    <property type="entry name" value="Saro_0823-like_sf"/>
</dbReference>
<evidence type="ECO:0000313" key="3">
    <source>
        <dbReference type="EMBL" id="GGG94197.1"/>
    </source>
</evidence>
<dbReference type="RefSeq" id="WP_188451172.1">
    <property type="nucleotide sequence ID" value="NZ_BMFS01000002.1"/>
</dbReference>
<organism evidence="3 4">
    <name type="scientific">Glycocaulis albus</name>
    <dbReference type="NCBI Taxonomy" id="1382801"/>
    <lineage>
        <taxon>Bacteria</taxon>
        <taxon>Pseudomonadati</taxon>
        <taxon>Pseudomonadota</taxon>
        <taxon>Alphaproteobacteria</taxon>
        <taxon>Maricaulales</taxon>
        <taxon>Maricaulaceae</taxon>
        <taxon>Glycocaulis</taxon>
    </lineage>
</organism>
<reference evidence="4" key="1">
    <citation type="journal article" date="2019" name="Int. J. Syst. Evol. Microbiol.">
        <title>The Global Catalogue of Microorganisms (GCM) 10K type strain sequencing project: providing services to taxonomists for standard genome sequencing and annotation.</title>
        <authorList>
            <consortium name="The Broad Institute Genomics Platform"/>
            <consortium name="The Broad Institute Genome Sequencing Center for Infectious Disease"/>
            <person name="Wu L."/>
            <person name="Ma J."/>
        </authorList>
    </citation>
    <scope>NUCLEOTIDE SEQUENCE [LARGE SCALE GENOMIC DNA]</scope>
    <source>
        <strain evidence="4">CGMCC 1.12766</strain>
    </source>
</reference>
<protein>
    <recommendedName>
        <fullName evidence="5">DUF192 domain-containing protein</fullName>
    </recommendedName>
</protein>
<evidence type="ECO:0000256" key="2">
    <source>
        <dbReference type="SAM" id="SignalP"/>
    </source>
</evidence>